<dbReference type="EMBL" id="JFHE01000022">
    <property type="protein sequence ID" value="KDR31510.1"/>
    <property type="molecule type" value="Genomic_DNA"/>
</dbReference>
<evidence type="ECO:0000313" key="5">
    <source>
        <dbReference type="Proteomes" id="UP000597138"/>
    </source>
</evidence>
<dbReference type="Proteomes" id="UP000597138">
    <property type="component" value="Unassembled WGS sequence"/>
</dbReference>
<protein>
    <submittedName>
        <fullName evidence="3">Uncharacterized protein</fullName>
    </submittedName>
</protein>
<evidence type="ECO:0000313" key="2">
    <source>
        <dbReference type="EMBL" id="GGD92936.1"/>
    </source>
</evidence>
<reference evidence="5" key="3">
    <citation type="journal article" date="2019" name="Int. J. Syst. Evol. Microbiol.">
        <title>The Global Catalogue of Microorganisms (GCM) 10K type strain sequencing project: providing services to taxonomists for standard genome sequencing and annotation.</title>
        <authorList>
            <consortium name="The Broad Institute Genomics Platform"/>
            <consortium name="The Broad Institute Genome Sequencing Center for Infectious Disease"/>
            <person name="Wu L."/>
            <person name="Ma J."/>
        </authorList>
    </citation>
    <scope>NUCLEOTIDE SEQUENCE [LARGE SCALE GENOMIC DNA]</scope>
    <source>
        <strain evidence="5">CGMCC 1.11013</strain>
    </source>
</reference>
<name>A0A069NT50_9BURK</name>
<evidence type="ECO:0000256" key="1">
    <source>
        <dbReference type="SAM" id="Phobius"/>
    </source>
</evidence>
<reference evidence="3 4" key="2">
    <citation type="submission" date="2014-03" db="EMBL/GenBank/DDBJ databases">
        <title>Draft Genome Sequences of Four Burkholderia Strains.</title>
        <authorList>
            <person name="Liu X.Y."/>
            <person name="Li C.X."/>
            <person name="Xu J.H."/>
        </authorList>
    </citation>
    <scope>NUCLEOTIDE SEQUENCE [LARGE SCALE GENOMIC DNA]</scope>
    <source>
        <strain evidence="3 4">R27</strain>
    </source>
</reference>
<gene>
    <name evidence="3" type="ORF">BG57_13005</name>
    <name evidence="2" type="ORF">GCM10010985_54620</name>
</gene>
<dbReference type="Proteomes" id="UP000027439">
    <property type="component" value="Unassembled WGS sequence"/>
</dbReference>
<keyword evidence="1" id="KW-1133">Transmembrane helix</keyword>
<accession>A0A069NT50</accession>
<evidence type="ECO:0000313" key="3">
    <source>
        <dbReference type="EMBL" id="KDR31510.1"/>
    </source>
</evidence>
<reference evidence="2" key="1">
    <citation type="journal article" date="2014" name="Int. J. Syst. Evol. Microbiol.">
        <title>Complete genome of a new Firmicutes species belonging to the dominant human colonic microbiota ('Ruminococcus bicirculans') reveals two chromosomes and a selective capacity to utilize plant glucans.</title>
        <authorList>
            <consortium name="NISC Comparative Sequencing Program"/>
            <person name="Wegmann U."/>
            <person name="Louis P."/>
            <person name="Goesmann A."/>
            <person name="Henrissat B."/>
            <person name="Duncan S.H."/>
            <person name="Flint H.J."/>
        </authorList>
    </citation>
    <scope>NUCLEOTIDE SEQUENCE</scope>
    <source>
        <strain evidence="2">CGMCC 1.11013</strain>
    </source>
</reference>
<feature type="transmembrane region" description="Helical" evidence="1">
    <location>
        <begin position="67"/>
        <end position="87"/>
    </location>
</feature>
<dbReference type="OrthoDB" id="9004509at2"/>
<dbReference type="EMBL" id="BMEG01000013">
    <property type="protein sequence ID" value="GGD92936.1"/>
    <property type="molecule type" value="Genomic_DNA"/>
</dbReference>
<comment type="caution">
    <text evidence="3">The sequence shown here is derived from an EMBL/GenBank/DDBJ whole genome shotgun (WGS) entry which is preliminary data.</text>
</comment>
<organism evidence="3 4">
    <name type="scientific">Caballeronia grimmiae</name>
    <dbReference type="NCBI Taxonomy" id="1071679"/>
    <lineage>
        <taxon>Bacteria</taxon>
        <taxon>Pseudomonadati</taxon>
        <taxon>Pseudomonadota</taxon>
        <taxon>Betaproteobacteria</taxon>
        <taxon>Burkholderiales</taxon>
        <taxon>Burkholderiaceae</taxon>
        <taxon>Caballeronia</taxon>
    </lineage>
</organism>
<dbReference type="RefSeq" id="WP_035967554.1">
    <property type="nucleotide sequence ID" value="NZ_BMEG01000013.1"/>
</dbReference>
<keyword evidence="1" id="KW-0812">Transmembrane</keyword>
<dbReference type="STRING" id="1071679.BG57_13005"/>
<dbReference type="eggNOG" id="ENOG5030X9S">
    <property type="taxonomic scope" value="Bacteria"/>
</dbReference>
<keyword evidence="1" id="KW-0472">Membrane</keyword>
<dbReference type="AlphaFoldDB" id="A0A069NT50"/>
<reference evidence="2" key="4">
    <citation type="submission" date="2024-05" db="EMBL/GenBank/DDBJ databases">
        <authorList>
            <person name="Sun Q."/>
            <person name="Zhou Y."/>
        </authorList>
    </citation>
    <scope>NUCLEOTIDE SEQUENCE</scope>
    <source>
        <strain evidence="2">CGMCC 1.11013</strain>
    </source>
</reference>
<feature type="transmembrane region" description="Helical" evidence="1">
    <location>
        <begin position="39"/>
        <end position="61"/>
    </location>
</feature>
<sequence length="164" mass="17746">MAALPLEALRQQHALTALVPKSAGQLHSERERLIARAGLFLKATIALAIVGAAFVAGLPFSPVPHEYSFGLQEVLGVAVFASCLFLLHERAELMLALYDYEPVEQTTQGELRALLHRVPEGASYQNALAADNRTFVTGEVDGIRRRAEAFTPKALPAEDGNPET</sequence>
<evidence type="ECO:0000313" key="4">
    <source>
        <dbReference type="Proteomes" id="UP000027439"/>
    </source>
</evidence>
<proteinExistence type="predicted"/>
<keyword evidence="5" id="KW-1185">Reference proteome</keyword>